<reference evidence="1" key="1">
    <citation type="journal article" date="2020" name="mSystems">
        <title>Genome- and Community-Level Interaction Insights into Carbon Utilization and Element Cycling Functions of Hydrothermarchaeota in Hydrothermal Sediment.</title>
        <authorList>
            <person name="Zhou Z."/>
            <person name="Liu Y."/>
            <person name="Xu W."/>
            <person name="Pan J."/>
            <person name="Luo Z.H."/>
            <person name="Li M."/>
        </authorList>
    </citation>
    <scope>NUCLEOTIDE SEQUENCE [LARGE SCALE GENOMIC DNA]</scope>
    <source>
        <strain evidence="1">SpSt-464</strain>
    </source>
</reference>
<gene>
    <name evidence="1" type="ORF">ENS15_03825</name>
</gene>
<accession>A0A7C3NA11</accession>
<dbReference type="AlphaFoldDB" id="A0A7C3NA11"/>
<organism evidence="1">
    <name type="scientific">candidate division WOR-3 bacterium</name>
    <dbReference type="NCBI Taxonomy" id="2052148"/>
    <lineage>
        <taxon>Bacteria</taxon>
        <taxon>Bacteria division WOR-3</taxon>
    </lineage>
</organism>
<comment type="caution">
    <text evidence="1">The sequence shown here is derived from an EMBL/GenBank/DDBJ whole genome shotgun (WGS) entry which is preliminary data.</text>
</comment>
<evidence type="ECO:0008006" key="2">
    <source>
        <dbReference type="Google" id="ProtNLM"/>
    </source>
</evidence>
<proteinExistence type="predicted"/>
<protein>
    <recommendedName>
        <fullName evidence="2">PorV/PorQ family protein</fullName>
    </recommendedName>
</protein>
<dbReference type="EMBL" id="DSTT01000005">
    <property type="protein sequence ID" value="HFK23761.1"/>
    <property type="molecule type" value="Genomic_DNA"/>
</dbReference>
<name>A0A7C3NA11_UNCW3</name>
<sequence>MKKFILFLVTSFYIYIFSTDFLSIFPTPIGEGGKGAVLTFSSERIPLFFYNPSNSSNIFKEQRENFSFFYEHKFLFSNISDYNNLSILLPEIKRVNLGLQVINQNIDNIPIYPEYSDSLSFIPTGYFSDNSFAGIFNFSYRYSGKDFYQLNFGGNIKTIYHKIYKNSGVGFGVDLGTTFRFCLDNFKNRVPGIFSLSLVYRDIAKTRVVWDTDSNTVSLINDRFFSAISYEINVEKIRSKIFSEFSLDIGSKMVSSSIIYTYSDLIGFNLGYQHILAESYNLKNIGFGVFLNIMKFSIYYSFTMFDIGNSNSLGISYSF</sequence>
<evidence type="ECO:0000313" key="1">
    <source>
        <dbReference type="EMBL" id="HFK23761.1"/>
    </source>
</evidence>